<keyword evidence="3" id="KW-1185">Reference proteome</keyword>
<organism evidence="2 3">
    <name type="scientific">Austropuccinia psidii MF-1</name>
    <dbReference type="NCBI Taxonomy" id="1389203"/>
    <lineage>
        <taxon>Eukaryota</taxon>
        <taxon>Fungi</taxon>
        <taxon>Dikarya</taxon>
        <taxon>Basidiomycota</taxon>
        <taxon>Pucciniomycotina</taxon>
        <taxon>Pucciniomycetes</taxon>
        <taxon>Pucciniales</taxon>
        <taxon>Sphaerophragmiaceae</taxon>
        <taxon>Austropuccinia</taxon>
    </lineage>
</organism>
<dbReference type="AlphaFoldDB" id="A0A9Q3BCC8"/>
<name>A0A9Q3BCC8_9BASI</name>
<sequence length="199" mass="22526">MLQNFATIPPRSAELLEYSQKIPQIAGNSEILQWIESTITQASNKKDKVLEQQKEVGKQGRSPSSFYQQDTSQTSSPIEEEEQAKEQEEIIFTMLQDPKNPQRLPGKSLYGIQGKRGAKNETTPFPKEITLSPDVLNNLTGIRNIILLPKDIKNSLLSLTPIVVQNKKELNNIKFMIENNKPEVLIDNSQKLIRGQQDL</sequence>
<protein>
    <submittedName>
        <fullName evidence="2">Uncharacterized protein</fullName>
    </submittedName>
</protein>
<evidence type="ECO:0000256" key="1">
    <source>
        <dbReference type="SAM" id="MobiDB-lite"/>
    </source>
</evidence>
<feature type="compositionally biased region" description="Basic and acidic residues" evidence="1">
    <location>
        <begin position="44"/>
        <end position="58"/>
    </location>
</feature>
<reference evidence="2" key="1">
    <citation type="submission" date="2021-03" db="EMBL/GenBank/DDBJ databases">
        <title>Draft genome sequence of rust myrtle Austropuccinia psidii MF-1, a brazilian biotype.</title>
        <authorList>
            <person name="Quecine M.C."/>
            <person name="Pachon D.M.R."/>
            <person name="Bonatelli M.L."/>
            <person name="Correr F.H."/>
            <person name="Franceschini L.M."/>
            <person name="Leite T.F."/>
            <person name="Margarido G.R.A."/>
            <person name="Almeida C.A."/>
            <person name="Ferrarezi J.A."/>
            <person name="Labate C.A."/>
        </authorList>
    </citation>
    <scope>NUCLEOTIDE SEQUENCE</scope>
    <source>
        <strain evidence="2">MF-1</strain>
    </source>
</reference>
<evidence type="ECO:0000313" key="3">
    <source>
        <dbReference type="Proteomes" id="UP000765509"/>
    </source>
</evidence>
<accession>A0A9Q3BCC8</accession>
<feature type="compositionally biased region" description="Polar residues" evidence="1">
    <location>
        <begin position="61"/>
        <end position="77"/>
    </location>
</feature>
<dbReference type="EMBL" id="AVOT02000418">
    <property type="protein sequence ID" value="MBW0462779.1"/>
    <property type="molecule type" value="Genomic_DNA"/>
</dbReference>
<proteinExistence type="predicted"/>
<gene>
    <name evidence="2" type="ORF">O181_002494</name>
</gene>
<evidence type="ECO:0000313" key="2">
    <source>
        <dbReference type="EMBL" id="MBW0462779.1"/>
    </source>
</evidence>
<comment type="caution">
    <text evidence="2">The sequence shown here is derived from an EMBL/GenBank/DDBJ whole genome shotgun (WGS) entry which is preliminary data.</text>
</comment>
<dbReference type="Proteomes" id="UP000765509">
    <property type="component" value="Unassembled WGS sequence"/>
</dbReference>
<feature type="region of interest" description="Disordered" evidence="1">
    <location>
        <begin position="43"/>
        <end position="126"/>
    </location>
</feature>